<sequence>MAAATTTKAKRWFPLESNPQVMNEYIRRMGIAEDAEFAFCDVYSTDDWALEMVLRPVLGVVMLFPIKPAQRERIEKDGQIVSKNVYYMKQTVGMHAHVHRCILELIADHHCSVGNACGTVGILHALGNARDYLPPRTLPVWMFHYAHHEHIIGHGSFLSSFFSKTDGKTPDEIAAILQADDEIEETHASAAQDGQSEQLEHVDDPINTHFVCFSVVDGHLYELDGRKEFPINHGPSSPETLLGVRRNQLSMPTNQSCR</sequence>
<organism evidence="11 12">
    <name type="scientific">Aphanomyces astaci</name>
    <name type="common">Crayfish plague agent</name>
    <dbReference type="NCBI Taxonomy" id="112090"/>
    <lineage>
        <taxon>Eukaryota</taxon>
        <taxon>Sar</taxon>
        <taxon>Stramenopiles</taxon>
        <taxon>Oomycota</taxon>
        <taxon>Saprolegniomycetes</taxon>
        <taxon>Saprolegniales</taxon>
        <taxon>Verrucalvaceae</taxon>
        <taxon>Aphanomyces</taxon>
    </lineage>
</organism>
<evidence type="ECO:0000313" key="11">
    <source>
        <dbReference type="EMBL" id="RHZ12091.1"/>
    </source>
</evidence>
<protein>
    <recommendedName>
        <fullName evidence="8">Ubiquitin carboxyl-terminal hydrolase</fullName>
        <ecNumber evidence="8">3.4.19.12</ecNumber>
    </recommendedName>
</protein>
<dbReference type="GO" id="GO:0004843">
    <property type="term" value="F:cysteine-type deubiquitinase activity"/>
    <property type="evidence" value="ECO:0007669"/>
    <property type="project" value="UniProtKB-UniRule"/>
</dbReference>
<feature type="active site" description="Nucleophile" evidence="7">
    <location>
        <position position="117"/>
    </location>
</feature>
<dbReference type="AlphaFoldDB" id="A0A3R7ANW7"/>
<evidence type="ECO:0000313" key="12">
    <source>
        <dbReference type="Proteomes" id="UP000285430"/>
    </source>
</evidence>
<feature type="domain" description="UCH catalytic" evidence="9">
    <location>
        <begin position="11"/>
        <end position="258"/>
    </location>
</feature>
<dbReference type="GO" id="GO:0006511">
    <property type="term" value="P:ubiquitin-dependent protein catabolic process"/>
    <property type="evidence" value="ECO:0007669"/>
    <property type="project" value="UniProtKB-UniRule"/>
</dbReference>
<dbReference type="InterPro" id="IPR001578">
    <property type="entry name" value="Peptidase_C12_UCH"/>
</dbReference>
<feature type="site" description="Transition state stabilizer" evidence="7">
    <location>
        <position position="90"/>
    </location>
</feature>
<keyword evidence="5 7" id="KW-0378">Hydrolase</keyword>
<keyword evidence="4 7" id="KW-0833">Ubl conjugation pathway</keyword>
<accession>A0A3R7ANW7</accession>
<evidence type="ECO:0000313" key="13">
    <source>
        <dbReference type="Proteomes" id="UP000285712"/>
    </source>
</evidence>
<dbReference type="InterPro" id="IPR036959">
    <property type="entry name" value="Peptidase_C12_UCH_sf"/>
</dbReference>
<gene>
    <name evidence="10" type="ORF">DYB35_000803</name>
    <name evidence="11" type="ORF">DYB37_001516</name>
</gene>
<evidence type="ECO:0000256" key="1">
    <source>
        <dbReference type="ARBA" id="ARBA00000707"/>
    </source>
</evidence>
<feature type="site" description="Important for enzyme activity" evidence="7">
    <location>
        <position position="224"/>
    </location>
</feature>
<evidence type="ECO:0000256" key="3">
    <source>
        <dbReference type="ARBA" id="ARBA00022670"/>
    </source>
</evidence>
<dbReference type="EMBL" id="QUTG01001450">
    <property type="protein sequence ID" value="RHY99576.1"/>
    <property type="molecule type" value="Genomic_DNA"/>
</dbReference>
<evidence type="ECO:0000256" key="6">
    <source>
        <dbReference type="ARBA" id="ARBA00022807"/>
    </source>
</evidence>
<evidence type="ECO:0000313" key="10">
    <source>
        <dbReference type="EMBL" id="RHY99576.1"/>
    </source>
</evidence>
<evidence type="ECO:0000256" key="2">
    <source>
        <dbReference type="ARBA" id="ARBA00009326"/>
    </source>
</evidence>
<comment type="similarity">
    <text evidence="2 7 8">Belongs to the peptidase C12 family.</text>
</comment>
<evidence type="ECO:0000256" key="7">
    <source>
        <dbReference type="PROSITE-ProRule" id="PRU01393"/>
    </source>
</evidence>
<dbReference type="EMBL" id="QUTH01004812">
    <property type="protein sequence ID" value="RHZ12091.1"/>
    <property type="molecule type" value="Genomic_DNA"/>
</dbReference>
<dbReference type="CDD" id="cd09616">
    <property type="entry name" value="Peptidase_C12_UCH_L1_L3"/>
    <property type="match status" value="1"/>
</dbReference>
<evidence type="ECO:0000256" key="8">
    <source>
        <dbReference type="RuleBase" id="RU361215"/>
    </source>
</evidence>
<evidence type="ECO:0000259" key="9">
    <source>
        <dbReference type="PROSITE" id="PS52048"/>
    </source>
</evidence>
<dbReference type="PANTHER" id="PTHR10589:SF17">
    <property type="entry name" value="UBIQUITIN CARBOXYL-TERMINAL HYDROLASE"/>
    <property type="match status" value="1"/>
</dbReference>
<comment type="caution">
    <text evidence="11">The sequence shown here is derived from an EMBL/GenBank/DDBJ whole genome shotgun (WGS) entry which is preliminary data.</text>
</comment>
<reference evidence="12 13" key="1">
    <citation type="submission" date="2018-08" db="EMBL/GenBank/DDBJ databases">
        <title>Aphanomyces genome sequencing and annotation.</title>
        <authorList>
            <person name="Minardi D."/>
            <person name="Oidtmann B."/>
            <person name="Van Der Giezen M."/>
            <person name="Studholme D.J."/>
        </authorList>
    </citation>
    <scope>NUCLEOTIDE SEQUENCE [LARGE SCALE GENOMIC DNA]</scope>
    <source>
        <strain evidence="11 12">Da</strain>
        <strain evidence="10 13">Sv</strain>
    </source>
</reference>
<name>A0A3R7ANW7_APHAT</name>
<dbReference type="Pfam" id="PF01088">
    <property type="entry name" value="Peptidase_C12"/>
    <property type="match status" value="2"/>
</dbReference>
<dbReference type="SUPFAM" id="SSF54001">
    <property type="entry name" value="Cysteine proteinases"/>
    <property type="match status" value="1"/>
</dbReference>
<dbReference type="Proteomes" id="UP000285712">
    <property type="component" value="Unassembled WGS sequence"/>
</dbReference>
<keyword evidence="6 7" id="KW-0788">Thiol protease</keyword>
<dbReference type="EC" id="3.4.19.12" evidence="8"/>
<keyword evidence="3 7" id="KW-0645">Protease</keyword>
<dbReference type="GO" id="GO:0016579">
    <property type="term" value="P:protein deubiquitination"/>
    <property type="evidence" value="ECO:0007669"/>
    <property type="project" value="TreeGrafter"/>
</dbReference>
<evidence type="ECO:0000256" key="5">
    <source>
        <dbReference type="ARBA" id="ARBA00022801"/>
    </source>
</evidence>
<dbReference type="Proteomes" id="UP000285430">
    <property type="component" value="Unassembled WGS sequence"/>
</dbReference>
<dbReference type="VEuPathDB" id="FungiDB:H257_06651"/>
<dbReference type="PANTHER" id="PTHR10589">
    <property type="entry name" value="UBIQUITIN CARBOXYL-TERMINAL HYDROLASE"/>
    <property type="match status" value="1"/>
</dbReference>
<dbReference type="GO" id="GO:0005737">
    <property type="term" value="C:cytoplasm"/>
    <property type="evidence" value="ECO:0007669"/>
    <property type="project" value="TreeGrafter"/>
</dbReference>
<comment type="catalytic activity">
    <reaction evidence="1 7 8">
        <text>Thiol-dependent hydrolysis of ester, thioester, amide, peptide and isopeptide bonds formed by the C-terminal Gly of ubiquitin (a 76-residue protein attached to proteins as an intracellular targeting signal).</text>
        <dbReference type="EC" id="3.4.19.12"/>
    </reaction>
</comment>
<proteinExistence type="inferred from homology"/>
<dbReference type="InterPro" id="IPR038765">
    <property type="entry name" value="Papain-like_cys_pep_sf"/>
</dbReference>
<dbReference type="PRINTS" id="PR00707">
    <property type="entry name" value="UBCTHYDRLASE"/>
</dbReference>
<feature type="active site" description="Proton donor" evidence="7">
    <location>
        <position position="209"/>
    </location>
</feature>
<evidence type="ECO:0000256" key="4">
    <source>
        <dbReference type="ARBA" id="ARBA00022786"/>
    </source>
</evidence>
<dbReference type="Gene3D" id="3.40.532.10">
    <property type="entry name" value="Peptidase C12, ubiquitin carboxyl-terminal hydrolase"/>
    <property type="match status" value="2"/>
</dbReference>
<dbReference type="PROSITE" id="PS52048">
    <property type="entry name" value="UCH_DOMAIN"/>
    <property type="match status" value="1"/>
</dbReference>